<dbReference type="Pfam" id="PF07127">
    <property type="entry name" value="Nodulin_late"/>
    <property type="match status" value="1"/>
</dbReference>
<protein>
    <submittedName>
        <fullName evidence="3">Nodule-specific cysteine-rich peptide L10</fullName>
    </submittedName>
</protein>
<dbReference type="EMBL" id="MT371160">
    <property type="protein sequence ID" value="QQO74678.1"/>
    <property type="molecule type" value="mRNA"/>
</dbReference>
<keyword evidence="1" id="KW-0732">Signal</keyword>
<feature type="domain" description="Late nodulin" evidence="2">
    <location>
        <begin position="1"/>
        <end position="59"/>
    </location>
</feature>
<accession>A0A7T8DV86</accession>
<organism evidence="3">
    <name type="scientific">Lens culinaris</name>
    <name type="common">Lentil</name>
    <name type="synonym">Cicer lens</name>
    <dbReference type="NCBI Taxonomy" id="3864"/>
    <lineage>
        <taxon>Eukaryota</taxon>
        <taxon>Viridiplantae</taxon>
        <taxon>Streptophyta</taxon>
        <taxon>Embryophyta</taxon>
        <taxon>Tracheophyta</taxon>
        <taxon>Spermatophyta</taxon>
        <taxon>Magnoliopsida</taxon>
        <taxon>eudicotyledons</taxon>
        <taxon>Gunneridae</taxon>
        <taxon>Pentapetalae</taxon>
        <taxon>rosids</taxon>
        <taxon>fabids</taxon>
        <taxon>Fabales</taxon>
        <taxon>Fabaceae</taxon>
        <taxon>Papilionoideae</taxon>
        <taxon>50 kb inversion clade</taxon>
        <taxon>NPAAA clade</taxon>
        <taxon>Hologalegina</taxon>
        <taxon>IRL clade</taxon>
        <taxon>Fabeae</taxon>
        <taxon>Lens</taxon>
    </lineage>
</organism>
<evidence type="ECO:0000259" key="2">
    <source>
        <dbReference type="Pfam" id="PF07127"/>
    </source>
</evidence>
<dbReference type="GO" id="GO:0046872">
    <property type="term" value="F:metal ion binding"/>
    <property type="evidence" value="ECO:0007669"/>
    <property type="project" value="InterPro"/>
</dbReference>
<evidence type="ECO:0000256" key="1">
    <source>
        <dbReference type="SAM" id="SignalP"/>
    </source>
</evidence>
<evidence type="ECO:0000313" key="3">
    <source>
        <dbReference type="EMBL" id="QQO74678.1"/>
    </source>
</evidence>
<reference evidence="3" key="1">
    <citation type="journal article" date="2020" name="Mol. Cell">
        <title>Proteome analysis reveals a significant host-specific response in Rhizobium leguminosarum bv viciae endosymbiotic cells.</title>
        <authorList>
            <person name="Duran D."/>
            <person name="Albareda M."/>
            <person name="Marina A."/>
            <person name="Garcia C."/>
            <person name="Ruiz-Argueso T."/>
            <person name="Palacios J."/>
        </authorList>
    </citation>
    <scope>NUCLEOTIDE SEQUENCE</scope>
    <source>
        <tissue evidence="3">Root nodules</tissue>
    </source>
</reference>
<proteinExistence type="evidence at transcript level"/>
<dbReference type="InterPro" id="IPR009810">
    <property type="entry name" value="Nodulin_late_dom"/>
</dbReference>
<feature type="signal peptide" evidence="1">
    <location>
        <begin position="1"/>
        <end position="23"/>
    </location>
</feature>
<feature type="chain" id="PRO_5030716936" evidence="1">
    <location>
        <begin position="24"/>
        <end position="65"/>
    </location>
</feature>
<sequence length="65" mass="7255">MAEILKFVYAIILFLSLFHLSASQDITGRPCTTDADCPVSLISRDMLRTIFLCIKGVCTKFTEVP</sequence>
<dbReference type="AlphaFoldDB" id="A0A7T8DV86"/>
<name>A0A7T8DV86_LENCU</name>